<comment type="similarity">
    <text evidence="7">Belongs to the binding-protein-dependent transport system permease family.</text>
</comment>
<feature type="domain" description="ABC transmembrane type-1" evidence="8">
    <location>
        <begin position="72"/>
        <end position="263"/>
    </location>
</feature>
<dbReference type="InterPro" id="IPR000515">
    <property type="entry name" value="MetI-like"/>
</dbReference>
<keyword evidence="3" id="KW-1003">Cell membrane</keyword>
<dbReference type="Proteomes" id="UP001178662">
    <property type="component" value="Chromosome"/>
</dbReference>
<dbReference type="PANTHER" id="PTHR32243">
    <property type="entry name" value="MALTOSE TRANSPORT SYSTEM PERMEASE-RELATED"/>
    <property type="match status" value="1"/>
</dbReference>
<feature type="transmembrane region" description="Helical" evidence="7">
    <location>
        <begin position="197"/>
        <end position="217"/>
    </location>
</feature>
<dbReference type="SUPFAM" id="SSF161098">
    <property type="entry name" value="MetI-like"/>
    <property type="match status" value="1"/>
</dbReference>
<evidence type="ECO:0000256" key="2">
    <source>
        <dbReference type="ARBA" id="ARBA00022448"/>
    </source>
</evidence>
<evidence type="ECO:0000256" key="4">
    <source>
        <dbReference type="ARBA" id="ARBA00022692"/>
    </source>
</evidence>
<feature type="transmembrane region" description="Helical" evidence="7">
    <location>
        <begin position="242"/>
        <end position="263"/>
    </location>
</feature>
<dbReference type="CDD" id="cd06261">
    <property type="entry name" value="TM_PBP2"/>
    <property type="match status" value="1"/>
</dbReference>
<comment type="subcellular location">
    <subcellularLocation>
        <location evidence="1 7">Cell membrane</location>
        <topology evidence="1 7">Multi-pass membrane protein</topology>
    </subcellularLocation>
</comment>
<keyword evidence="5 7" id="KW-1133">Transmembrane helix</keyword>
<gene>
    <name evidence="9" type="ORF">P0Y55_01415</name>
</gene>
<evidence type="ECO:0000313" key="9">
    <source>
        <dbReference type="EMBL" id="WEK54767.1"/>
    </source>
</evidence>
<evidence type="ECO:0000256" key="1">
    <source>
        <dbReference type="ARBA" id="ARBA00004651"/>
    </source>
</evidence>
<keyword evidence="10" id="KW-1185">Reference proteome</keyword>
<evidence type="ECO:0000256" key="6">
    <source>
        <dbReference type="ARBA" id="ARBA00023136"/>
    </source>
</evidence>
<dbReference type="InterPro" id="IPR050901">
    <property type="entry name" value="BP-dep_ABC_trans_perm"/>
</dbReference>
<name>A0AA95EXV0_9BACL</name>
<evidence type="ECO:0000259" key="8">
    <source>
        <dbReference type="PROSITE" id="PS50928"/>
    </source>
</evidence>
<evidence type="ECO:0000313" key="10">
    <source>
        <dbReference type="Proteomes" id="UP001178662"/>
    </source>
</evidence>
<evidence type="ECO:0000256" key="7">
    <source>
        <dbReference type="RuleBase" id="RU363032"/>
    </source>
</evidence>
<dbReference type="EMBL" id="CP119317">
    <property type="protein sequence ID" value="WEK54767.1"/>
    <property type="molecule type" value="Genomic_DNA"/>
</dbReference>
<feature type="transmembrane region" description="Helical" evidence="7">
    <location>
        <begin position="107"/>
        <end position="134"/>
    </location>
</feature>
<dbReference type="GO" id="GO:0055085">
    <property type="term" value="P:transmembrane transport"/>
    <property type="evidence" value="ECO:0007669"/>
    <property type="project" value="InterPro"/>
</dbReference>
<evidence type="ECO:0000256" key="5">
    <source>
        <dbReference type="ARBA" id="ARBA00022989"/>
    </source>
</evidence>
<keyword evidence="2 7" id="KW-0813">Transport</keyword>
<organism evidence="9 10">
    <name type="scientific">Candidatus Cohnella colombiensis</name>
    <dbReference type="NCBI Taxonomy" id="3121368"/>
    <lineage>
        <taxon>Bacteria</taxon>
        <taxon>Bacillati</taxon>
        <taxon>Bacillota</taxon>
        <taxon>Bacilli</taxon>
        <taxon>Bacillales</taxon>
        <taxon>Paenibacillaceae</taxon>
        <taxon>Cohnella</taxon>
    </lineage>
</organism>
<dbReference type="AlphaFoldDB" id="A0AA95EXV0"/>
<dbReference type="Pfam" id="PF00528">
    <property type="entry name" value="BPD_transp_1"/>
    <property type="match status" value="1"/>
</dbReference>
<dbReference type="GO" id="GO:0005886">
    <property type="term" value="C:plasma membrane"/>
    <property type="evidence" value="ECO:0007669"/>
    <property type="project" value="UniProtKB-SubCell"/>
</dbReference>
<evidence type="ECO:0000256" key="3">
    <source>
        <dbReference type="ARBA" id="ARBA00022475"/>
    </source>
</evidence>
<proteinExistence type="inferred from homology"/>
<protein>
    <submittedName>
        <fullName evidence="9">Carbohydrate ABC transporter permease</fullName>
    </submittedName>
</protein>
<dbReference type="Gene3D" id="1.10.3720.10">
    <property type="entry name" value="MetI-like"/>
    <property type="match status" value="1"/>
</dbReference>
<reference evidence="9" key="1">
    <citation type="submission" date="2023-03" db="EMBL/GenBank/DDBJ databases">
        <title>Andean soil-derived lignocellulolytic bacterial consortium as a source of novel taxa and putative plastic-active enzymes.</title>
        <authorList>
            <person name="Diaz-Garcia L."/>
            <person name="Chuvochina M."/>
            <person name="Feuerriegel G."/>
            <person name="Bunk B."/>
            <person name="Sproer C."/>
            <person name="Streit W.R."/>
            <person name="Rodriguez L.M."/>
            <person name="Overmann J."/>
            <person name="Jimenez D.J."/>
        </authorList>
    </citation>
    <scope>NUCLEOTIDE SEQUENCE</scope>
    <source>
        <strain evidence="9">MAG 2441</strain>
    </source>
</reference>
<dbReference type="PANTHER" id="PTHR32243:SF18">
    <property type="entry name" value="INNER MEMBRANE ABC TRANSPORTER PERMEASE PROTEIN YCJP"/>
    <property type="match status" value="1"/>
</dbReference>
<accession>A0AA95EXV0</accession>
<sequence length="278" mass="30714">MNELKPINKAIYFIVGLIITVLFLFPIIWMISTSVKPVTELFAYPPKIIPSEFVFEAYVDNFVKSNKMLNYFGNSFIIAGGTMIFSLLVAAPSAYALTRLKVRGKGLILFLLLITQMMPTIMLAIPFFITFANIGLLNNYFSLILADATIAVPFAIMILRPFFQALPSELESAALIDGCGKFGTFTRVILPLVKPGLYTVGAFCFLYGWGDLLYSLILTTNESIRPITLGLYNFIGVYGTEWNSLMAVATIAMVPIILIFILIQKHIVSGLTTGAMKG</sequence>
<feature type="transmembrane region" description="Helical" evidence="7">
    <location>
        <begin position="12"/>
        <end position="31"/>
    </location>
</feature>
<feature type="transmembrane region" description="Helical" evidence="7">
    <location>
        <begin position="71"/>
        <end position="95"/>
    </location>
</feature>
<keyword evidence="4 7" id="KW-0812">Transmembrane</keyword>
<dbReference type="InterPro" id="IPR035906">
    <property type="entry name" value="MetI-like_sf"/>
</dbReference>
<keyword evidence="6 7" id="KW-0472">Membrane</keyword>
<feature type="transmembrane region" description="Helical" evidence="7">
    <location>
        <begin position="140"/>
        <end position="159"/>
    </location>
</feature>
<dbReference type="PROSITE" id="PS50928">
    <property type="entry name" value="ABC_TM1"/>
    <property type="match status" value="1"/>
</dbReference>